<sequence>MRELTFFTYDPSEQEELWKKTLVLEETINRSQLIKLIRGWDHFVRMTRNAEKPVSPDPNRLNFLLKLINFLGKKPVSPLTLESCSSQIYNITTEELLKKVLENLRISEPYFDEKSDFFKSLVFITDEINFFQEASRLLCQMNIMFKEEIYTPVDNIIGEARKAISANFSLEERKKILQKYHLAIEEELIKIEEMVTPYNKLDKYCVDRKDHMQNLLVQWRSEGKCLKNGEKLKEETCDQVHQMIRKTKLARMHVFLGGDEEDSKKEKRGLLWQEVVEDIKKSYIIFYEKIAEERDPILAELMSIKAEMKRIHAEIFVRNPNHSHLKFIDQVCSKIDAAKKKYTDTLMTPTKINETKLNSITKNCVIEVKSIVQTNLVKSKIPSSPIHYSTFEKILRVLRGLLESLGKLPIQPHPHATSAPVGIHILFFEKSQQAIEKVSSRLDNVSIPESPELS</sequence>
<protein>
    <submittedName>
        <fullName evidence="1">Uncharacterized protein</fullName>
    </submittedName>
</protein>
<reference evidence="1 2" key="1">
    <citation type="submission" date="2018-06" db="EMBL/GenBank/DDBJ databases">
        <authorList>
            <consortium name="Pathogen Informatics"/>
            <person name="Doyle S."/>
        </authorList>
    </citation>
    <scope>NUCLEOTIDE SEQUENCE [LARGE SCALE GENOMIC DNA]</scope>
    <source>
        <strain evidence="1 2">NCTC13316</strain>
    </source>
</reference>
<dbReference type="AlphaFoldDB" id="A0A378JL52"/>
<gene>
    <name evidence="1" type="ORF">NCTC13316_02027</name>
</gene>
<dbReference type="EMBL" id="UGOD01000001">
    <property type="protein sequence ID" value="STX51924.1"/>
    <property type="molecule type" value="Genomic_DNA"/>
</dbReference>
<organism evidence="1 2">
    <name type="scientific">Legionella busanensis</name>
    <dbReference type="NCBI Taxonomy" id="190655"/>
    <lineage>
        <taxon>Bacteria</taxon>
        <taxon>Pseudomonadati</taxon>
        <taxon>Pseudomonadota</taxon>
        <taxon>Gammaproteobacteria</taxon>
        <taxon>Legionellales</taxon>
        <taxon>Legionellaceae</taxon>
        <taxon>Legionella</taxon>
    </lineage>
</organism>
<dbReference type="OrthoDB" id="9909927at2"/>
<dbReference type="Proteomes" id="UP000254794">
    <property type="component" value="Unassembled WGS sequence"/>
</dbReference>
<evidence type="ECO:0000313" key="1">
    <source>
        <dbReference type="EMBL" id="STX51924.1"/>
    </source>
</evidence>
<keyword evidence="2" id="KW-1185">Reference proteome</keyword>
<name>A0A378JL52_9GAMM</name>
<proteinExistence type="predicted"/>
<dbReference type="RefSeq" id="WP_115331525.1">
    <property type="nucleotide sequence ID" value="NZ_CAAAHP010000002.1"/>
</dbReference>
<evidence type="ECO:0000313" key="2">
    <source>
        <dbReference type="Proteomes" id="UP000254794"/>
    </source>
</evidence>
<accession>A0A378JL52</accession>